<dbReference type="Proteomes" id="UP001176940">
    <property type="component" value="Unassembled WGS sequence"/>
</dbReference>
<dbReference type="InterPro" id="IPR011993">
    <property type="entry name" value="PH-like_dom_sf"/>
</dbReference>
<dbReference type="EMBL" id="CAUEEQ010077358">
    <property type="protein sequence ID" value="CAJ0966815.1"/>
    <property type="molecule type" value="Genomic_DNA"/>
</dbReference>
<evidence type="ECO:0000256" key="1">
    <source>
        <dbReference type="ARBA" id="ARBA00022999"/>
    </source>
</evidence>
<dbReference type="PROSITE" id="PS50001">
    <property type="entry name" value="SH2"/>
    <property type="match status" value="1"/>
</dbReference>
<feature type="region of interest" description="Disordered" evidence="3">
    <location>
        <begin position="1"/>
        <end position="36"/>
    </location>
</feature>
<evidence type="ECO:0000313" key="6">
    <source>
        <dbReference type="Proteomes" id="UP001176940"/>
    </source>
</evidence>
<comment type="caution">
    <text evidence="5">The sequence shown here is derived from an EMBL/GenBank/DDBJ whole genome shotgun (WGS) entry which is preliminary data.</text>
</comment>
<name>A0ABN9MN34_9NEOB</name>
<dbReference type="Pfam" id="PF00017">
    <property type="entry name" value="SH2"/>
    <property type="match status" value="1"/>
</dbReference>
<dbReference type="InterPro" id="IPR039111">
    <property type="entry name" value="STAP1/STAP2"/>
</dbReference>
<dbReference type="SUPFAM" id="SSF55550">
    <property type="entry name" value="SH2 domain"/>
    <property type="match status" value="1"/>
</dbReference>
<evidence type="ECO:0000256" key="2">
    <source>
        <dbReference type="PROSITE-ProRule" id="PRU00191"/>
    </source>
</evidence>
<dbReference type="Gene3D" id="3.30.505.10">
    <property type="entry name" value="SH2 domain"/>
    <property type="match status" value="1"/>
</dbReference>
<dbReference type="InterPro" id="IPR036860">
    <property type="entry name" value="SH2_dom_sf"/>
</dbReference>
<evidence type="ECO:0000259" key="4">
    <source>
        <dbReference type="PROSITE" id="PS50001"/>
    </source>
</evidence>
<evidence type="ECO:0000256" key="3">
    <source>
        <dbReference type="SAM" id="MobiDB-lite"/>
    </source>
</evidence>
<proteinExistence type="predicted"/>
<sequence>MAHAWSADVPGAREVGQKSTRRDVGSAPAGQTETAEDAEEWKGFILTVSQLSVPTSLTLLPGQIIQLKEVLEKESSRRASGSFEDVITSPCTLSPLPTFPSTYEDVENVNRMPPCFYAVSRQQATEMLMKDENDGNLILRPGADCKNFAVTIREPTENRYIYKTCTRPQVKHYKVLKTDRGFTIELDRPVVLNSLDEVVNHFINETRGKLRPFISSIYDTQIDYSVKETNDDTRRKSQSKIQLLINQLSKERPISVQRGSENAYVNGDYFCF</sequence>
<dbReference type="PANTHER" id="PTHR16186:SF10">
    <property type="entry name" value="SIGNAL-TRANSDUCING ADAPTOR PROTEIN 1"/>
    <property type="match status" value="1"/>
</dbReference>
<organism evidence="5 6">
    <name type="scientific">Ranitomeya imitator</name>
    <name type="common">mimic poison frog</name>
    <dbReference type="NCBI Taxonomy" id="111125"/>
    <lineage>
        <taxon>Eukaryota</taxon>
        <taxon>Metazoa</taxon>
        <taxon>Chordata</taxon>
        <taxon>Craniata</taxon>
        <taxon>Vertebrata</taxon>
        <taxon>Euteleostomi</taxon>
        <taxon>Amphibia</taxon>
        <taxon>Batrachia</taxon>
        <taxon>Anura</taxon>
        <taxon>Neobatrachia</taxon>
        <taxon>Hyloidea</taxon>
        <taxon>Dendrobatidae</taxon>
        <taxon>Dendrobatinae</taxon>
        <taxon>Ranitomeya</taxon>
    </lineage>
</organism>
<evidence type="ECO:0000313" key="5">
    <source>
        <dbReference type="EMBL" id="CAJ0966815.1"/>
    </source>
</evidence>
<dbReference type="Gene3D" id="2.30.29.30">
    <property type="entry name" value="Pleckstrin-homology domain (PH domain)/Phosphotyrosine-binding domain (PTB)"/>
    <property type="match status" value="1"/>
</dbReference>
<accession>A0ABN9MN34</accession>
<protein>
    <recommendedName>
        <fullName evidence="4">SH2 domain-containing protein</fullName>
    </recommendedName>
</protein>
<dbReference type="InterPro" id="IPR000980">
    <property type="entry name" value="SH2"/>
</dbReference>
<keyword evidence="1 2" id="KW-0727">SH2 domain</keyword>
<keyword evidence="6" id="KW-1185">Reference proteome</keyword>
<reference evidence="5" key="1">
    <citation type="submission" date="2023-07" db="EMBL/GenBank/DDBJ databases">
        <authorList>
            <person name="Stuckert A."/>
        </authorList>
    </citation>
    <scope>NUCLEOTIDE SEQUENCE</scope>
</reference>
<dbReference type="PANTHER" id="PTHR16186">
    <property type="entry name" value="SIGNAL-TRANSDUCING ADAPTOR PROTEIN-RELATED"/>
    <property type="match status" value="1"/>
</dbReference>
<gene>
    <name evidence="5" type="ORF">RIMI_LOCUS21694903</name>
</gene>
<feature type="domain" description="SH2" evidence="4">
    <location>
        <begin position="119"/>
        <end position="226"/>
    </location>
</feature>
<dbReference type="SMART" id="SM00252">
    <property type="entry name" value="SH2"/>
    <property type="match status" value="1"/>
</dbReference>